<evidence type="ECO:0000313" key="1">
    <source>
        <dbReference type="EMBL" id="SDE68955.1"/>
    </source>
</evidence>
<dbReference type="RefSeq" id="WP_092787042.1">
    <property type="nucleotide sequence ID" value="NZ_FNAP01000010.1"/>
</dbReference>
<dbReference type="EMBL" id="FNAP01000010">
    <property type="protein sequence ID" value="SDE68955.1"/>
    <property type="molecule type" value="Genomic_DNA"/>
</dbReference>
<dbReference type="STRING" id="69960.SAMN05421720_11045"/>
<name>A0A1G7F073_9PROT</name>
<proteinExistence type="predicted"/>
<gene>
    <name evidence="1" type="ORF">SAMN05421720_11045</name>
</gene>
<dbReference type="Pfam" id="PF09849">
    <property type="entry name" value="DUF2076"/>
    <property type="match status" value="1"/>
</dbReference>
<keyword evidence="2" id="KW-1185">Reference proteome</keyword>
<dbReference type="AlphaFoldDB" id="A0A1G7F073"/>
<protein>
    <recommendedName>
        <fullName evidence="3">DUF2076 domain-containing protein</fullName>
    </recommendedName>
</protein>
<accession>A0A1G7F073</accession>
<evidence type="ECO:0008006" key="3">
    <source>
        <dbReference type="Google" id="ProtNLM"/>
    </source>
</evidence>
<reference evidence="1 2" key="1">
    <citation type="submission" date="2016-10" db="EMBL/GenBank/DDBJ databases">
        <authorList>
            <person name="de Groot N.N."/>
        </authorList>
    </citation>
    <scope>NUCLEOTIDE SEQUENCE [LARGE SCALE GENOMIC DNA]</scope>
    <source>
        <strain evidence="1 2">ATCC 700224</strain>
    </source>
</reference>
<dbReference type="Proteomes" id="UP000199412">
    <property type="component" value="Unassembled WGS sequence"/>
</dbReference>
<sequence length="171" mass="17513">MDSSERAMINDLFDRLREAAAQASSRDPAAERLISERMAAQPDAAYVMAQTILVQEQALKEARARIDDLERGPAPAADGGFLSGFLGGMAPNRSRANRAAAASPFRDVPRGGFLAGAAQTALGVTGGVLLGGAIASMFSDGEAGADGMDQMADGGDADFGDFGDLGGGEFL</sequence>
<organism evidence="1 2">
    <name type="scientific">Rhodospira trueperi</name>
    <dbReference type="NCBI Taxonomy" id="69960"/>
    <lineage>
        <taxon>Bacteria</taxon>
        <taxon>Pseudomonadati</taxon>
        <taxon>Pseudomonadota</taxon>
        <taxon>Alphaproteobacteria</taxon>
        <taxon>Rhodospirillales</taxon>
        <taxon>Rhodospirillaceae</taxon>
        <taxon>Rhodospira</taxon>
    </lineage>
</organism>
<evidence type="ECO:0000313" key="2">
    <source>
        <dbReference type="Proteomes" id="UP000199412"/>
    </source>
</evidence>
<dbReference type="InterPro" id="IPR018648">
    <property type="entry name" value="DUF2076"/>
</dbReference>
<dbReference type="OrthoDB" id="122910at2"/>